<evidence type="ECO:0000313" key="2">
    <source>
        <dbReference type="EMBL" id="KEK17130.1"/>
    </source>
</evidence>
<dbReference type="InterPro" id="IPR036163">
    <property type="entry name" value="HMA_dom_sf"/>
</dbReference>
<dbReference type="GO" id="GO:0046872">
    <property type="term" value="F:metal ion binding"/>
    <property type="evidence" value="ECO:0007669"/>
    <property type="project" value="InterPro"/>
</dbReference>
<dbReference type="PROSITE" id="PS50846">
    <property type="entry name" value="HMA_2"/>
    <property type="match status" value="1"/>
</dbReference>
<dbReference type="RefSeq" id="WP_034637125.1">
    <property type="nucleotide sequence ID" value="NZ_CBCSJC010000003.1"/>
</dbReference>
<keyword evidence="4" id="KW-1185">Reference proteome</keyword>
<proteinExistence type="predicted"/>
<reference evidence="3 4" key="1">
    <citation type="submission" date="2014-06" db="EMBL/GenBank/DDBJ databases">
        <title>Draft genome sequence of Bacillus manliponensis JCM 15802 (MCCC 1A00708).</title>
        <authorList>
            <person name="Lai Q."/>
            <person name="Liu Y."/>
            <person name="Shao Z."/>
        </authorList>
    </citation>
    <scope>NUCLEOTIDE SEQUENCE [LARGE SCALE GENOMIC DNA]</scope>
    <source>
        <strain evidence="3 4">JCM 15802</strain>
    </source>
</reference>
<dbReference type="Gene3D" id="3.30.70.100">
    <property type="match status" value="1"/>
</dbReference>
<dbReference type="Proteomes" id="UP000027822">
    <property type="component" value="Unassembled WGS sequence"/>
</dbReference>
<dbReference type="eggNOG" id="COG2608">
    <property type="taxonomic scope" value="Bacteria"/>
</dbReference>
<evidence type="ECO:0000313" key="3">
    <source>
        <dbReference type="EMBL" id="KEK20754.1"/>
    </source>
</evidence>
<dbReference type="OrthoDB" id="9813965at2"/>
<dbReference type="AlphaFoldDB" id="A0A073K099"/>
<dbReference type="STRING" id="574376.BAMA_15235"/>
<accession>A0A073K099</accession>
<dbReference type="EMBL" id="JOTN01000003">
    <property type="protein sequence ID" value="KEK20754.1"/>
    <property type="molecule type" value="Genomic_DNA"/>
</dbReference>
<evidence type="ECO:0000313" key="4">
    <source>
        <dbReference type="Proteomes" id="UP000027822"/>
    </source>
</evidence>
<dbReference type="CDD" id="cd00371">
    <property type="entry name" value="HMA"/>
    <property type="match status" value="1"/>
</dbReference>
<organism evidence="3 4">
    <name type="scientific">Bacillus manliponensis</name>
    <dbReference type="NCBI Taxonomy" id="574376"/>
    <lineage>
        <taxon>Bacteria</taxon>
        <taxon>Bacillati</taxon>
        <taxon>Bacillota</taxon>
        <taxon>Bacilli</taxon>
        <taxon>Bacillales</taxon>
        <taxon>Bacillaceae</taxon>
        <taxon>Bacillus</taxon>
        <taxon>Bacillus cereus group</taxon>
    </lineage>
</organism>
<protein>
    <submittedName>
        <fullName evidence="3">Copper resistance protein CopZ</fullName>
    </submittedName>
</protein>
<gene>
    <name evidence="3" type="ORF">BAMA_15235</name>
    <name evidence="2" type="ORF">BAMA_18365</name>
</gene>
<feature type="domain" description="HMA" evidence="1">
    <location>
        <begin position="2"/>
        <end position="65"/>
    </location>
</feature>
<evidence type="ECO:0000259" key="1">
    <source>
        <dbReference type="PROSITE" id="PS50846"/>
    </source>
</evidence>
<sequence length="65" mass="6835">MENIVLQVEGMSCGHCVGAIEGELRNLGVDGKVDLAAKTVTVTLNDSVSAEDVKNAIEEQGYDVV</sequence>
<dbReference type="Pfam" id="PF00403">
    <property type="entry name" value="HMA"/>
    <property type="match status" value="1"/>
</dbReference>
<dbReference type="SUPFAM" id="SSF55008">
    <property type="entry name" value="HMA, heavy metal-associated domain"/>
    <property type="match status" value="1"/>
</dbReference>
<name>A0A073K099_9BACI</name>
<dbReference type="InterPro" id="IPR006121">
    <property type="entry name" value="HMA_dom"/>
</dbReference>
<dbReference type="EMBL" id="JOTN01000044">
    <property type="protein sequence ID" value="KEK17130.1"/>
    <property type="molecule type" value="Genomic_DNA"/>
</dbReference>
<comment type="caution">
    <text evidence="3">The sequence shown here is derived from an EMBL/GenBank/DDBJ whole genome shotgun (WGS) entry which is preliminary data.</text>
</comment>